<feature type="region of interest" description="Disordered" evidence="1">
    <location>
        <begin position="2055"/>
        <end position="2096"/>
    </location>
</feature>
<feature type="region of interest" description="Disordered" evidence="1">
    <location>
        <begin position="1862"/>
        <end position="1883"/>
    </location>
</feature>
<evidence type="ECO:0000313" key="3">
    <source>
        <dbReference type="Proteomes" id="UP000028828"/>
    </source>
</evidence>
<dbReference type="Proteomes" id="UP000028828">
    <property type="component" value="Unassembled WGS sequence"/>
</dbReference>
<feature type="region of interest" description="Disordered" evidence="1">
    <location>
        <begin position="997"/>
        <end position="1018"/>
    </location>
</feature>
<feature type="region of interest" description="Disordered" evidence="1">
    <location>
        <begin position="1654"/>
        <end position="1710"/>
    </location>
</feature>
<comment type="caution">
    <text evidence="2">The sequence shown here is derived from an EMBL/GenBank/DDBJ whole genome shotgun (WGS) entry which is preliminary data.</text>
</comment>
<feature type="region of interest" description="Disordered" evidence="1">
    <location>
        <begin position="122"/>
        <end position="144"/>
    </location>
</feature>
<feature type="compositionally biased region" description="Polar residues" evidence="1">
    <location>
        <begin position="1687"/>
        <end position="1699"/>
    </location>
</feature>
<feature type="compositionally biased region" description="Polar residues" evidence="1">
    <location>
        <begin position="2211"/>
        <end position="2236"/>
    </location>
</feature>
<feature type="region of interest" description="Disordered" evidence="1">
    <location>
        <begin position="403"/>
        <end position="463"/>
    </location>
</feature>
<evidence type="ECO:0000313" key="2">
    <source>
        <dbReference type="EMBL" id="KFG39025.1"/>
    </source>
</evidence>
<dbReference type="VEuPathDB" id="ToxoDB:TGP89_239830"/>
<feature type="compositionally biased region" description="Polar residues" evidence="1">
    <location>
        <begin position="1869"/>
        <end position="1883"/>
    </location>
</feature>
<feature type="compositionally biased region" description="Polar residues" evidence="1">
    <location>
        <begin position="123"/>
        <end position="135"/>
    </location>
</feature>
<protein>
    <submittedName>
        <fullName evidence="2">TBC domain-containing protein</fullName>
    </submittedName>
</protein>
<feature type="compositionally biased region" description="Basic and acidic residues" evidence="1">
    <location>
        <begin position="1919"/>
        <end position="1939"/>
    </location>
</feature>
<feature type="compositionally biased region" description="Pro residues" evidence="1">
    <location>
        <begin position="1001"/>
        <end position="1016"/>
    </location>
</feature>
<dbReference type="EMBL" id="AEYI02001306">
    <property type="protein sequence ID" value="KFG39025.1"/>
    <property type="molecule type" value="Genomic_DNA"/>
</dbReference>
<name>A0A086K3Q7_TOXGO</name>
<reference evidence="2 3" key="1">
    <citation type="submission" date="2014-03" db="EMBL/GenBank/DDBJ databases">
        <authorList>
            <person name="Sibley D."/>
            <person name="Venepally P."/>
            <person name="Karamycheva S."/>
            <person name="Hadjithomas M."/>
            <person name="Khan A."/>
            <person name="Brunk B."/>
            <person name="Roos D."/>
            <person name="Caler E."/>
            <person name="Lorenzi H."/>
        </authorList>
    </citation>
    <scope>NUCLEOTIDE SEQUENCE [LARGE SCALE GENOMIC DNA]</scope>
    <source>
        <strain evidence="3">p89</strain>
    </source>
</reference>
<feature type="compositionally biased region" description="Polar residues" evidence="1">
    <location>
        <begin position="2055"/>
        <end position="2077"/>
    </location>
</feature>
<feature type="region of interest" description="Disordered" evidence="1">
    <location>
        <begin position="1787"/>
        <end position="1836"/>
    </location>
</feature>
<gene>
    <name evidence="2" type="ORF">TGP89_239830</name>
</gene>
<feature type="region of interest" description="Disordered" evidence="1">
    <location>
        <begin position="2203"/>
        <end position="2263"/>
    </location>
</feature>
<evidence type="ECO:0000256" key="1">
    <source>
        <dbReference type="SAM" id="MobiDB-lite"/>
    </source>
</evidence>
<feature type="region of interest" description="Disordered" evidence="1">
    <location>
        <begin position="1904"/>
        <end position="1939"/>
    </location>
</feature>
<feature type="compositionally biased region" description="Basic and acidic residues" evidence="1">
    <location>
        <begin position="1810"/>
        <end position="1820"/>
    </location>
</feature>
<feature type="region of interest" description="Disordered" evidence="1">
    <location>
        <begin position="557"/>
        <end position="586"/>
    </location>
</feature>
<feature type="region of interest" description="Disordered" evidence="1">
    <location>
        <begin position="201"/>
        <end position="231"/>
    </location>
</feature>
<proteinExistence type="predicted"/>
<accession>A0A086K3Q7</accession>
<sequence>MVRWETSVPDSGPEKRYVSVQSTVLQPTQQEHFRRIITPEYGRSISGSPVDPSTDVTSLDHNQSVSFAVIKPSPKFFLQGAGIIPTTPTYIVQKKNSTCGQIVGDITEKALVTKPDKFRPSYCASSRSSHGSIDPSSPPHKDAENIATGTVQATIGVSSVQPSSCQTATVLPVSSSSSNNPATFEDRDLVAVDRIRLPVHENRPSLPCTSSVSPPPSSFPSGKAQSIPEPSPPDLATVLYMSSLRAKGEEAQKTCGEGEIKTKAGRMEGGANSPISISPAAKDARITVPETSQASDLFPLQTSGVDAKKEGHRKPMCQEKDGAHLSLETAHRLESVCFVPNMKTEVDSKARSDDTKQRRNKIMSDALHRGPSGIQPVTSTASGRVHCRDLYNRLNSMLSEGFNSVPSDASHVNPPVMSTKETEAERSSSSSEPTSICVEGSGSSPSTPALPEESGTKCSEISSCPQAHQDAAVTGKENVRVPSAVVPEQIENWEARRNFCWANFDAFRPRPFRERTDGDASEENKLVGLEAGSMSAAIQGPNGRRSFALEKHPTMPACVSGTSRKSASPAPIGVKAEPKGTVIPRPPLETTARIASSTRGTSQGANSCHFGTSLGACQAKNCEKCDFENGGTTDQSAVGCRQRAACEYKVQQEQRKTPSTEGSDRTILSLSPQSRTEYDASKLSTLNIPAPIQGCRPFDSLEDHSCPKLPVTRPCPSLSEIGDRLASPRVQLSHEAHLTGTTNLSGEVVSHVHHFPSRKHGHRPQHGTVVRQVPVAPLLRTNMVSLPLYQDPPTLMECTQVMSREVEQQHQVLEAKRNKCLGRKEAQHEQTPAHVKMTHVQATPACRPKSSNQCVSEELGDILLDHQHQGTPELLPGGVEEKTRSCCAAQQCASRGLDQVRAGCEMRSTSLGDTNGVEEVGIPTSATPELTVHIPARPQGTATLGSLHEDVKHSAAAQLEVKDASSPSLMSAVSNLGGHSVSRPEKAVGNVKEEKYSYSVPEPPAPLLPAPMPHDPSMPDISADSPATAGVCVSVLRTSSHSIPEQKPSPKSLASPSAELPLACFSECAASVPAQRDLGSAPCDSSLLKEVSRLRSSGKTPDIALQKHAACGAAQRQVCEAPREVEPHVSCMSSPHDTERRCRPGTSLSDWLSRLPISEEDVEWITSNVDDFIRRKNSRQHAVPLPSDTPASPRCTTEAFPDSGEDRQEGCGLIAEDLDLHLVEADVSRQRWINHGSVAHSERQESERQKDMVQLVTDAVCIFCTMHGACYWQGMHDLCAAFLFLSPRPSLSQLVQLLHAFLLLFAPWLLLPPQESIVQSANAARLFRQFLQFFSPGVTNEVERLIPSITWSQSILIHTLGFSRFRDVQSLLSMWRCLLELRAPEDYAPSGYFFFLLAYFELHKEELRIFPELIINSDVPFDHSSFSQTRCPACHGADTSSLIDMPARGDESFTSLVWQRPFPLRHILHCMLKLYSLTPPAALLDLQSLLATCSSLAQSSVQRRRILRAYPWSTSPLLLERPRGNRIVCSAAQFAQPTGDSKRALLIEPEAGVGRDENIARTTSRLSSLQSSLCLSLNPGDLLAELRNPLVFQRPSFLNSGLSEWLAAPMSCELQSLRDEHCFEELLSRIRGKMNVISPYQASTCLSLLATMSPQESPSRLNDSPSRFACDKNGTSPLKPRDITVVGPSSQEAPGSQQAHLDGPTDTTTGGTVVTFASGQRTKDIWTSELIEVHFVDLRSTEARQRGPTLEKLLGLKPGRLPGGAKYRVVSVATSSSFQEATCSRDCGNSVVDSPGGRESLAVRTSRVTRSIEGESRPETRSTSIRSRRPPRDSLVRGMHTMRRHRGRAPLVTGRVCHAREQSAIASGKTRQSTYEGERTTQSQLLSPRNVLVAGRGAWLMRRRSKQGISRKGASGKLATDEDLARTDRSGVQARDGEAPNKNCLSLDELIDNIRSMNNNAPNVMRIWLLIPHADSVNESLLEEGLLHPEASRSEMSALQEAYFRLTCAGIEGVLALNGGFAALERAMELAVASNRYTSMDVACVNLSTPSVSISDSAGPSGASDLSPQHLTDNVGNGTPAGRHQARRSAEKLEVSAQTKSQGEDLFLVLPRIQRLQRRRRKIRSCAIQPQARVDADTCLPNTPTSALRGVGQAIATWLFPTRDASGTVGNHESQGETCLQVSGERHSLQATGIIKVMASSQKRKVHENMPPSNSSSVFWSNGETSCTGNTSSKQSRTVRKATHVPEETSPNFPRAAGSGHPVALSLRRPHSQPLAKISVDKCVDVASRTIFPASTCSGLGRPLNRLVSPIQLGDQGLVQMQKVVLSGSFSRVTHSGSLLAGSRQMTAVPANIVSTRKALCRPGLDSVASGMGSP</sequence>
<feature type="compositionally biased region" description="Polar residues" evidence="1">
    <location>
        <begin position="1654"/>
        <end position="1665"/>
    </location>
</feature>
<dbReference type="OrthoDB" id="361497at2759"/>
<organism evidence="2 3">
    <name type="scientific">Toxoplasma gondii p89</name>
    <dbReference type="NCBI Taxonomy" id="943119"/>
    <lineage>
        <taxon>Eukaryota</taxon>
        <taxon>Sar</taxon>
        <taxon>Alveolata</taxon>
        <taxon>Apicomplexa</taxon>
        <taxon>Conoidasida</taxon>
        <taxon>Coccidia</taxon>
        <taxon>Eucoccidiorida</taxon>
        <taxon>Eimeriorina</taxon>
        <taxon>Sarcocystidae</taxon>
        <taxon>Toxoplasma</taxon>
    </lineage>
</organism>